<dbReference type="CDD" id="cd00037">
    <property type="entry name" value="CLECT"/>
    <property type="match status" value="1"/>
</dbReference>
<comment type="caution">
    <text evidence="4">The sequence shown here is derived from an EMBL/GenBank/DDBJ whole genome shotgun (WGS) entry which is preliminary data.</text>
</comment>
<dbReference type="EMBL" id="CAJFCJ010000006">
    <property type="protein sequence ID" value="CAD5116482.1"/>
    <property type="molecule type" value="Genomic_DNA"/>
</dbReference>
<protein>
    <recommendedName>
        <fullName evidence="3">C-type lectin domain-containing protein</fullName>
    </recommendedName>
</protein>
<evidence type="ECO:0000256" key="2">
    <source>
        <dbReference type="SAM" id="Phobius"/>
    </source>
</evidence>
<dbReference type="Proteomes" id="UP000549394">
    <property type="component" value="Unassembled WGS sequence"/>
</dbReference>
<gene>
    <name evidence="4" type="ORF">DGYR_LOCUS5107</name>
</gene>
<keyword evidence="5" id="KW-1185">Reference proteome</keyword>
<dbReference type="AlphaFoldDB" id="A0A7I8VM09"/>
<name>A0A7I8VM09_9ANNE</name>
<evidence type="ECO:0000313" key="4">
    <source>
        <dbReference type="EMBL" id="CAD5116482.1"/>
    </source>
</evidence>
<feature type="region of interest" description="Disordered" evidence="1">
    <location>
        <begin position="317"/>
        <end position="343"/>
    </location>
</feature>
<dbReference type="PROSITE" id="PS50041">
    <property type="entry name" value="C_TYPE_LECTIN_2"/>
    <property type="match status" value="1"/>
</dbReference>
<organism evidence="4 5">
    <name type="scientific">Dimorphilus gyrociliatus</name>
    <dbReference type="NCBI Taxonomy" id="2664684"/>
    <lineage>
        <taxon>Eukaryota</taxon>
        <taxon>Metazoa</taxon>
        <taxon>Spiralia</taxon>
        <taxon>Lophotrochozoa</taxon>
        <taxon>Annelida</taxon>
        <taxon>Polychaeta</taxon>
        <taxon>Polychaeta incertae sedis</taxon>
        <taxon>Dinophilidae</taxon>
        <taxon>Dimorphilus</taxon>
    </lineage>
</organism>
<feature type="transmembrane region" description="Helical" evidence="2">
    <location>
        <begin position="249"/>
        <end position="271"/>
    </location>
</feature>
<dbReference type="InterPro" id="IPR001304">
    <property type="entry name" value="C-type_lectin-like"/>
</dbReference>
<keyword evidence="2" id="KW-0812">Transmembrane</keyword>
<evidence type="ECO:0000256" key="1">
    <source>
        <dbReference type="SAM" id="MobiDB-lite"/>
    </source>
</evidence>
<proteinExistence type="predicted"/>
<dbReference type="InterPro" id="IPR016187">
    <property type="entry name" value="CTDL_fold"/>
</dbReference>
<evidence type="ECO:0000313" key="5">
    <source>
        <dbReference type="Proteomes" id="UP000549394"/>
    </source>
</evidence>
<dbReference type="Pfam" id="PF00059">
    <property type="entry name" value="Lectin_C"/>
    <property type="match status" value="1"/>
</dbReference>
<sequence length="343" mass="40069">MSSDLIKGWVSSTKYIRTFPVGCLKADYILKSQTRILHHCSWDKKKLLPITTYDEQSHDCIMLTGDRTYYEAVALCHAYGMHVAKIDQEHKALTKLISSQLETPVYVWTSLRFIQKSQQWTWQQSRWKDNHKISTNNQQFNYLAQINHLHKYCFKVRITINGDYNYTIADCNERLPTICWRPYFGNWGVWSEWYPCPQKACKSVDKERIRLCNSPFPSKADCVPKFGRIGFNDIRMEVTNKLDDKLANGLTFIIVVATVTAVFGISFFGWFHVSRIRRKYEEEEEFADLSVYKMRWQSHNADKFSFWSNLPVGSTTVSRNSDSSSSSDSTLTISSKNSEKRFR</sequence>
<feature type="domain" description="C-type lectin" evidence="3">
    <location>
        <begin position="56"/>
        <end position="180"/>
    </location>
</feature>
<feature type="compositionally biased region" description="Low complexity" evidence="1">
    <location>
        <begin position="317"/>
        <end position="336"/>
    </location>
</feature>
<dbReference type="InterPro" id="IPR016186">
    <property type="entry name" value="C-type_lectin-like/link_sf"/>
</dbReference>
<keyword evidence="2" id="KW-0472">Membrane</keyword>
<dbReference type="SUPFAM" id="SSF56436">
    <property type="entry name" value="C-type lectin-like"/>
    <property type="match status" value="1"/>
</dbReference>
<accession>A0A7I8VM09</accession>
<evidence type="ECO:0000259" key="3">
    <source>
        <dbReference type="PROSITE" id="PS50041"/>
    </source>
</evidence>
<keyword evidence="2" id="KW-1133">Transmembrane helix</keyword>
<reference evidence="4 5" key="1">
    <citation type="submission" date="2020-08" db="EMBL/GenBank/DDBJ databases">
        <authorList>
            <person name="Hejnol A."/>
        </authorList>
    </citation>
    <scope>NUCLEOTIDE SEQUENCE [LARGE SCALE GENOMIC DNA]</scope>
</reference>
<dbReference type="Gene3D" id="3.10.100.10">
    <property type="entry name" value="Mannose-Binding Protein A, subunit A"/>
    <property type="match status" value="1"/>
</dbReference>